<dbReference type="CDD" id="cd14498">
    <property type="entry name" value="DSP"/>
    <property type="match status" value="1"/>
</dbReference>
<keyword evidence="9" id="KW-1185">Reference proteome</keyword>
<dbReference type="PANTHER" id="PTHR45948">
    <property type="entry name" value="DUAL SPECIFICITY PROTEIN PHOSPHATASE DDB_G0269404-RELATED"/>
    <property type="match status" value="1"/>
</dbReference>
<evidence type="ECO:0000313" key="8">
    <source>
        <dbReference type="EMBL" id="KAK5953269.1"/>
    </source>
</evidence>
<dbReference type="AlphaFoldDB" id="A0AAN8I5N7"/>
<dbReference type="PROSITE" id="PS50054">
    <property type="entry name" value="TYR_PHOSPHATASE_DUAL"/>
    <property type="match status" value="1"/>
</dbReference>
<dbReference type="Gene3D" id="3.90.190.10">
    <property type="entry name" value="Protein tyrosine phosphatase superfamily"/>
    <property type="match status" value="1"/>
</dbReference>
<dbReference type="GO" id="GO:0004722">
    <property type="term" value="F:protein serine/threonine phosphatase activity"/>
    <property type="evidence" value="ECO:0007669"/>
    <property type="project" value="UniProtKB-EC"/>
</dbReference>
<dbReference type="GO" id="GO:0004725">
    <property type="term" value="F:protein tyrosine phosphatase activity"/>
    <property type="evidence" value="ECO:0007669"/>
    <property type="project" value="TreeGrafter"/>
</dbReference>
<dbReference type="GO" id="GO:0005829">
    <property type="term" value="C:cytosol"/>
    <property type="evidence" value="ECO:0007669"/>
    <property type="project" value="TreeGrafter"/>
</dbReference>
<dbReference type="EMBL" id="JAKLMC020000012">
    <property type="protein sequence ID" value="KAK5953269.1"/>
    <property type="molecule type" value="Genomic_DNA"/>
</dbReference>
<evidence type="ECO:0000256" key="4">
    <source>
        <dbReference type="ARBA" id="ARBA00047761"/>
    </source>
</evidence>
<dbReference type="InterPro" id="IPR000340">
    <property type="entry name" value="Dual-sp_phosphatase_cat-dom"/>
</dbReference>
<dbReference type="InterPro" id="IPR029021">
    <property type="entry name" value="Prot-tyrosine_phosphatase-like"/>
</dbReference>
<evidence type="ECO:0000256" key="2">
    <source>
        <dbReference type="ARBA" id="ARBA00022801"/>
    </source>
</evidence>
<dbReference type="PROSITE" id="PS00383">
    <property type="entry name" value="TYR_PHOSPHATASE_1"/>
    <property type="match status" value="1"/>
</dbReference>
<reference evidence="8 9" key="1">
    <citation type="submission" date="2022-12" db="EMBL/GenBank/DDBJ databases">
        <title>Genomic features and morphological characterization of a novel Knufia sp. strain isolated from spacecraft assembly facility.</title>
        <authorList>
            <person name="Teixeira M."/>
            <person name="Chander A.M."/>
            <person name="Stajich J.E."/>
            <person name="Venkateswaran K."/>
        </authorList>
    </citation>
    <scope>NUCLEOTIDE SEQUENCE [LARGE SCALE GENOMIC DNA]</scope>
    <source>
        <strain evidence="8 9">FJI-L2-BK-P2</strain>
    </source>
</reference>
<dbReference type="SMART" id="SM00195">
    <property type="entry name" value="DSPc"/>
    <property type="match status" value="1"/>
</dbReference>
<keyword evidence="2" id="KW-0378">Hydrolase</keyword>
<evidence type="ECO:0000313" key="9">
    <source>
        <dbReference type="Proteomes" id="UP001316803"/>
    </source>
</evidence>
<dbReference type="Proteomes" id="UP001316803">
    <property type="component" value="Unassembled WGS sequence"/>
</dbReference>
<sequence length="312" mass="35605">MAQLTRIDPTLPQYKPNTWDVCKLCHKTHIKGLLSLRNPSRCARPPLPHQVIDGLYISDMYTAAKHISGSFYHLEAPRITHVLSIYDGRCCERELMQQENSEQTKTYVHRKEILLPDLPQINLLDHFPEICRYIHRALNKPATAEGQKNKVLIHCYAGASRSATAVVAYLMWARHMSWLPAITLLRGIRPIVCPNSGFVAQLQLWEGLDCDLLKPIMPRRQAMPTLDHHLEAMNELYRVAGVPEQERPKGAGDWHSDGFWTGINNADVFIPKLDHRIMIFQLGLSYDSKTRHPCLAALRKIERPQKLESSGA</sequence>
<dbReference type="Pfam" id="PF00782">
    <property type="entry name" value="DSPc"/>
    <property type="match status" value="1"/>
</dbReference>
<dbReference type="PANTHER" id="PTHR45948:SF2">
    <property type="entry name" value="DUAL SPECIFICITY PROTEIN PHOSPHATASE"/>
    <property type="match status" value="1"/>
</dbReference>
<feature type="domain" description="Tyrosine-protein phosphatase" evidence="6">
    <location>
        <begin position="47"/>
        <end position="211"/>
    </location>
</feature>
<dbReference type="GO" id="GO:0007165">
    <property type="term" value="P:signal transduction"/>
    <property type="evidence" value="ECO:0007669"/>
    <property type="project" value="TreeGrafter"/>
</dbReference>
<dbReference type="InterPro" id="IPR016130">
    <property type="entry name" value="Tyr_Pase_AS"/>
</dbReference>
<feature type="domain" description="Tyrosine specific protein phosphatases" evidence="7">
    <location>
        <begin position="125"/>
        <end position="190"/>
    </location>
</feature>
<comment type="catalytic activity">
    <reaction evidence="5">
        <text>O-phospho-L-threonyl-[protein] + H2O = L-threonyl-[protein] + phosphate</text>
        <dbReference type="Rhea" id="RHEA:47004"/>
        <dbReference type="Rhea" id="RHEA-COMP:11060"/>
        <dbReference type="Rhea" id="RHEA-COMP:11605"/>
        <dbReference type="ChEBI" id="CHEBI:15377"/>
        <dbReference type="ChEBI" id="CHEBI:30013"/>
        <dbReference type="ChEBI" id="CHEBI:43474"/>
        <dbReference type="ChEBI" id="CHEBI:61977"/>
        <dbReference type="EC" id="3.1.3.16"/>
    </reaction>
</comment>
<protein>
    <recommendedName>
        <fullName evidence="10">Protein-tyrosine-phosphatase</fullName>
    </recommendedName>
</protein>
<evidence type="ECO:0000256" key="5">
    <source>
        <dbReference type="ARBA" id="ARBA00048336"/>
    </source>
</evidence>
<accession>A0AAN8I5N7</accession>
<keyword evidence="3" id="KW-0904">Protein phosphatase</keyword>
<organism evidence="8 9">
    <name type="scientific">Knufia fluminis</name>
    <dbReference type="NCBI Taxonomy" id="191047"/>
    <lineage>
        <taxon>Eukaryota</taxon>
        <taxon>Fungi</taxon>
        <taxon>Dikarya</taxon>
        <taxon>Ascomycota</taxon>
        <taxon>Pezizomycotina</taxon>
        <taxon>Eurotiomycetes</taxon>
        <taxon>Chaetothyriomycetidae</taxon>
        <taxon>Chaetothyriales</taxon>
        <taxon>Trichomeriaceae</taxon>
        <taxon>Knufia</taxon>
    </lineage>
</organism>
<dbReference type="InterPro" id="IPR020422">
    <property type="entry name" value="TYR_PHOSPHATASE_DUAL_dom"/>
</dbReference>
<evidence type="ECO:0000256" key="3">
    <source>
        <dbReference type="ARBA" id="ARBA00022912"/>
    </source>
</evidence>
<dbReference type="InterPro" id="IPR000387">
    <property type="entry name" value="Tyr_Pase_dom"/>
</dbReference>
<dbReference type="PROSITE" id="PS50056">
    <property type="entry name" value="TYR_PHOSPHATASE_2"/>
    <property type="match status" value="1"/>
</dbReference>
<dbReference type="SUPFAM" id="SSF52799">
    <property type="entry name" value="(Phosphotyrosine protein) phosphatases II"/>
    <property type="match status" value="1"/>
</dbReference>
<comment type="catalytic activity">
    <reaction evidence="4">
        <text>O-phospho-L-seryl-[protein] + H2O = L-seryl-[protein] + phosphate</text>
        <dbReference type="Rhea" id="RHEA:20629"/>
        <dbReference type="Rhea" id="RHEA-COMP:9863"/>
        <dbReference type="Rhea" id="RHEA-COMP:11604"/>
        <dbReference type="ChEBI" id="CHEBI:15377"/>
        <dbReference type="ChEBI" id="CHEBI:29999"/>
        <dbReference type="ChEBI" id="CHEBI:43474"/>
        <dbReference type="ChEBI" id="CHEBI:83421"/>
        <dbReference type="EC" id="3.1.3.16"/>
    </reaction>
</comment>
<gene>
    <name evidence="8" type="ORF">OHC33_005837</name>
</gene>
<evidence type="ECO:0000259" key="7">
    <source>
        <dbReference type="PROSITE" id="PS50056"/>
    </source>
</evidence>
<name>A0AAN8I5N7_9EURO</name>
<comment type="similarity">
    <text evidence="1">Belongs to the protein-tyrosine phosphatase family. Non-receptor class dual specificity subfamily.</text>
</comment>
<evidence type="ECO:0000256" key="1">
    <source>
        <dbReference type="ARBA" id="ARBA00008601"/>
    </source>
</evidence>
<comment type="caution">
    <text evidence="8">The sequence shown here is derived from an EMBL/GenBank/DDBJ whole genome shotgun (WGS) entry which is preliminary data.</text>
</comment>
<evidence type="ECO:0000259" key="6">
    <source>
        <dbReference type="PROSITE" id="PS50054"/>
    </source>
</evidence>
<proteinExistence type="inferred from homology"/>
<evidence type="ECO:0008006" key="10">
    <source>
        <dbReference type="Google" id="ProtNLM"/>
    </source>
</evidence>